<dbReference type="SUPFAM" id="SSF49313">
    <property type="entry name" value="Cadherin-like"/>
    <property type="match status" value="1"/>
</dbReference>
<proteinExistence type="predicted"/>
<dbReference type="AlphaFoldDB" id="A0A7H0GNH9"/>
<keyword evidence="1" id="KW-0732">Signal</keyword>
<sequence>MKNILRLSSLLAIATLAACGGGGGSGGTSAQQYSIELRTEKSSLPLNINPGQNGAGIGAYANYTTTLYVSAKTGGMVVPDKIGAFSCNLVQGLDSGALYYLDGKSEHETDVNGIKTPTAYRSITLDSNSGSASFHFHAGEKVGTAQIRCTVVDPRDGKSYSSDVSITVGAATGKAAWITGRAQADTTLGTSTNVINLPTSVAVQANVFDDANQAIANPSAANLQVSIRPTTAAASGAKLAWGSQVGGVVQMATSGGIGTFALRSGAEAGPILLEFVTDRSDNNIANGIQDPVSSLLVVNAVEQIASSMPLTIATTTIPDATLAAPYSLVLEATGGNAPYTWSVTGALPPGLTLNSAGLITGVPSANVTGSYNFSLRVTDSLGKTVSQNVTMTVGGSPTFTPLNITLSGCSIESGASCALPSATSGLPYIYAFSATGGDSTAPIVWSVQPSNWLTMGTSGNTGVLAGTPASPTAKDPGVACAPYGYVVTATRGNLVSSRRVTVTVRDCPAIVPETPEGTDPVTIGR</sequence>
<dbReference type="PROSITE" id="PS51257">
    <property type="entry name" value="PROKAR_LIPOPROTEIN"/>
    <property type="match status" value="1"/>
</dbReference>
<dbReference type="Pfam" id="PF05345">
    <property type="entry name" value="He_PIG"/>
    <property type="match status" value="1"/>
</dbReference>
<organism evidence="2 3">
    <name type="scientific">Diaphorobacter aerolatus</name>
    <dbReference type="NCBI Taxonomy" id="1288495"/>
    <lineage>
        <taxon>Bacteria</taxon>
        <taxon>Pseudomonadati</taxon>
        <taxon>Pseudomonadota</taxon>
        <taxon>Betaproteobacteria</taxon>
        <taxon>Burkholderiales</taxon>
        <taxon>Comamonadaceae</taxon>
        <taxon>Diaphorobacter</taxon>
    </lineage>
</organism>
<evidence type="ECO:0000313" key="3">
    <source>
        <dbReference type="Proteomes" id="UP000516028"/>
    </source>
</evidence>
<keyword evidence="3" id="KW-1185">Reference proteome</keyword>
<dbReference type="InterPro" id="IPR013783">
    <property type="entry name" value="Ig-like_fold"/>
</dbReference>
<name>A0A7H0GNH9_9BURK</name>
<gene>
    <name evidence="2" type="ORF">H9K75_08125</name>
</gene>
<reference evidence="2 3" key="1">
    <citation type="submission" date="2020-08" db="EMBL/GenBank/DDBJ databases">
        <title>Genome sequence of Diaphorobacter aerolatus KACC 16536T.</title>
        <authorList>
            <person name="Hyun D.-W."/>
            <person name="Bae J.-W."/>
        </authorList>
    </citation>
    <scope>NUCLEOTIDE SEQUENCE [LARGE SCALE GENOMIC DNA]</scope>
    <source>
        <strain evidence="2 3">KACC 16536</strain>
    </source>
</reference>
<protein>
    <submittedName>
        <fullName evidence="2">Putative Ig domain-containing protein</fullName>
    </submittedName>
</protein>
<dbReference type="GO" id="GO:0005509">
    <property type="term" value="F:calcium ion binding"/>
    <property type="evidence" value="ECO:0007669"/>
    <property type="project" value="InterPro"/>
</dbReference>
<dbReference type="Proteomes" id="UP000516028">
    <property type="component" value="Chromosome"/>
</dbReference>
<dbReference type="InterPro" id="IPR015919">
    <property type="entry name" value="Cadherin-like_sf"/>
</dbReference>
<accession>A0A7H0GNH9</accession>
<evidence type="ECO:0000313" key="2">
    <source>
        <dbReference type="EMBL" id="QNP49845.1"/>
    </source>
</evidence>
<feature type="chain" id="PRO_5028973125" evidence="1">
    <location>
        <begin position="18"/>
        <end position="525"/>
    </location>
</feature>
<dbReference type="KEGG" id="daer:H9K75_08125"/>
<dbReference type="GO" id="GO:0016020">
    <property type="term" value="C:membrane"/>
    <property type="evidence" value="ECO:0007669"/>
    <property type="project" value="InterPro"/>
</dbReference>
<evidence type="ECO:0000256" key="1">
    <source>
        <dbReference type="SAM" id="SignalP"/>
    </source>
</evidence>
<dbReference type="RefSeq" id="WP_187725385.1">
    <property type="nucleotide sequence ID" value="NZ_CP060783.1"/>
</dbReference>
<dbReference type="Gene3D" id="2.60.40.10">
    <property type="entry name" value="Immunoglobulins"/>
    <property type="match status" value="2"/>
</dbReference>
<feature type="signal peptide" evidence="1">
    <location>
        <begin position="1"/>
        <end position="17"/>
    </location>
</feature>
<dbReference type="EMBL" id="CP060783">
    <property type="protein sequence ID" value="QNP49845.1"/>
    <property type="molecule type" value="Genomic_DNA"/>
</dbReference>